<dbReference type="EMBL" id="JARZFX010000001">
    <property type="protein sequence ID" value="MEC5422177.1"/>
    <property type="molecule type" value="Genomic_DNA"/>
</dbReference>
<dbReference type="Pfam" id="PF03334">
    <property type="entry name" value="PhaG_MnhG_YufB"/>
    <property type="match status" value="1"/>
</dbReference>
<sequence>MIEIWSNIIINIIIIVSILVGTFFIFSASLGILRFPDVYTRLHAATKAATLGISTILIGAFLFLYVSHSIVSGKLLLAIVFIFLTAPVSAHMLARAAHENGVKPYLKNRTDAYEEALKKRRKKPGKQA</sequence>
<proteinExistence type="inferred from homology"/>
<feature type="transmembrane region" description="Helical" evidence="4">
    <location>
        <begin position="12"/>
        <end position="33"/>
    </location>
</feature>
<dbReference type="Proteomes" id="UP001335737">
    <property type="component" value="Unassembled WGS sequence"/>
</dbReference>
<gene>
    <name evidence="5" type="primary">mnhG</name>
    <name evidence="5" type="ORF">QGM71_01550</name>
</gene>
<keyword evidence="4" id="KW-1133">Transmembrane helix</keyword>
<protein>
    <submittedName>
        <fullName evidence="5">Monovalent cation/H(+) antiporter subunit G</fullName>
    </submittedName>
</protein>
<keyword evidence="3" id="KW-0050">Antiport</keyword>
<dbReference type="RefSeq" id="WP_327605748.1">
    <property type="nucleotide sequence ID" value="NZ_JARZFX010000001.1"/>
</dbReference>
<accession>A0ABU6KCC5</accession>
<evidence type="ECO:0000256" key="2">
    <source>
        <dbReference type="ARBA" id="ARBA00008404"/>
    </source>
</evidence>
<name>A0ABU6KCC5_9BACI</name>
<dbReference type="InterPro" id="IPR005133">
    <property type="entry name" value="PhaG_MnhG_YufB"/>
</dbReference>
<keyword evidence="6" id="KW-1185">Reference proteome</keyword>
<dbReference type="NCBIfam" id="TIGR01300">
    <property type="entry name" value="CPA3_mnhG_phaG"/>
    <property type="match status" value="1"/>
</dbReference>
<keyword evidence="4" id="KW-0812">Transmembrane</keyword>
<dbReference type="PANTHER" id="PTHR34703">
    <property type="entry name" value="ANTIPORTER SUBUNIT MNHG2-RELATED"/>
    <property type="match status" value="1"/>
</dbReference>
<feature type="transmembrane region" description="Helical" evidence="4">
    <location>
        <begin position="45"/>
        <end position="66"/>
    </location>
</feature>
<keyword evidence="4" id="KW-0472">Membrane</keyword>
<feature type="transmembrane region" description="Helical" evidence="4">
    <location>
        <begin position="75"/>
        <end position="94"/>
    </location>
</feature>
<organism evidence="5 6">
    <name type="scientific">Virgibacillus tibetensis</name>
    <dbReference type="NCBI Taxonomy" id="3042313"/>
    <lineage>
        <taxon>Bacteria</taxon>
        <taxon>Bacillati</taxon>
        <taxon>Bacillota</taxon>
        <taxon>Bacilli</taxon>
        <taxon>Bacillales</taxon>
        <taxon>Bacillaceae</taxon>
        <taxon>Virgibacillus</taxon>
    </lineage>
</organism>
<evidence type="ECO:0000256" key="4">
    <source>
        <dbReference type="SAM" id="Phobius"/>
    </source>
</evidence>
<dbReference type="NCBIfam" id="NF009314">
    <property type="entry name" value="PRK12674.1-2"/>
    <property type="match status" value="1"/>
</dbReference>
<comment type="similarity">
    <text evidence="2">Belongs to the CPA3 antiporters (TC 2.A.63) subunit G family.</text>
</comment>
<keyword evidence="3" id="KW-0813">Transport</keyword>
<evidence type="ECO:0000313" key="6">
    <source>
        <dbReference type="Proteomes" id="UP001335737"/>
    </source>
</evidence>
<reference evidence="5 6" key="1">
    <citation type="journal article" date="2024" name="Int. J. Syst. Evol. Microbiol.">
        <title>Virgibacillus tibetensis sp. nov., isolated from salt lake on the Tibetan Plateau of China.</title>
        <authorList>
            <person name="Phurbu D."/>
            <person name="Liu Z.-X."/>
            <person name="Wang R."/>
            <person name="Zheng Y.-Y."/>
            <person name="Liu H.-C."/>
            <person name="Zhou Y.-G."/>
            <person name="Yu Y.-J."/>
            <person name="Li A.-H."/>
        </authorList>
    </citation>
    <scope>NUCLEOTIDE SEQUENCE [LARGE SCALE GENOMIC DNA]</scope>
    <source>
        <strain evidence="5 6">C22-A2</strain>
    </source>
</reference>
<comment type="subcellular location">
    <subcellularLocation>
        <location evidence="1">Membrane</location>
        <topology evidence="1">Multi-pass membrane protein</topology>
    </subcellularLocation>
</comment>
<dbReference type="PANTHER" id="PTHR34703:SF1">
    <property type="entry name" value="ANTIPORTER SUBUNIT MNHG2-RELATED"/>
    <property type="match status" value="1"/>
</dbReference>
<evidence type="ECO:0000256" key="1">
    <source>
        <dbReference type="ARBA" id="ARBA00004141"/>
    </source>
</evidence>
<evidence type="ECO:0000313" key="5">
    <source>
        <dbReference type="EMBL" id="MEC5422177.1"/>
    </source>
</evidence>
<evidence type="ECO:0000256" key="3">
    <source>
        <dbReference type="ARBA" id="ARBA00022449"/>
    </source>
</evidence>
<comment type="caution">
    <text evidence="5">The sequence shown here is derived from an EMBL/GenBank/DDBJ whole genome shotgun (WGS) entry which is preliminary data.</text>
</comment>